<comment type="caution">
    <text evidence="2">The sequence shown here is derived from an EMBL/GenBank/DDBJ whole genome shotgun (WGS) entry which is preliminary data.</text>
</comment>
<dbReference type="EMBL" id="BMXA01000001">
    <property type="protein sequence ID" value="GGZ98285.1"/>
    <property type="molecule type" value="Genomic_DNA"/>
</dbReference>
<dbReference type="AlphaFoldDB" id="A0A918RGQ0"/>
<reference evidence="2" key="1">
    <citation type="journal article" date="2014" name="Int. J. Syst. Evol. Microbiol.">
        <title>Complete genome sequence of Corynebacterium casei LMG S-19264T (=DSM 44701T), isolated from a smear-ripened cheese.</title>
        <authorList>
            <consortium name="US DOE Joint Genome Institute (JGI-PGF)"/>
            <person name="Walter F."/>
            <person name="Albersmeier A."/>
            <person name="Kalinowski J."/>
            <person name="Ruckert C."/>
        </authorList>
    </citation>
    <scope>NUCLEOTIDE SEQUENCE</scope>
    <source>
        <strain evidence="2">KCTC 12711</strain>
    </source>
</reference>
<evidence type="ECO:0000259" key="1">
    <source>
        <dbReference type="Pfam" id="PF08241"/>
    </source>
</evidence>
<dbReference type="InterPro" id="IPR029063">
    <property type="entry name" value="SAM-dependent_MTases_sf"/>
</dbReference>
<dbReference type="RefSeq" id="WP_189398271.1">
    <property type="nucleotide sequence ID" value="NZ_BMXA01000001.1"/>
</dbReference>
<evidence type="ECO:0000313" key="2">
    <source>
        <dbReference type="EMBL" id="GGZ98285.1"/>
    </source>
</evidence>
<reference evidence="2" key="2">
    <citation type="submission" date="2020-09" db="EMBL/GenBank/DDBJ databases">
        <authorList>
            <person name="Sun Q."/>
            <person name="Kim S."/>
        </authorList>
    </citation>
    <scope>NUCLEOTIDE SEQUENCE</scope>
    <source>
        <strain evidence="2">KCTC 12711</strain>
    </source>
</reference>
<organism evidence="2 3">
    <name type="scientific">Arenicella chitinivorans</name>
    <dbReference type="NCBI Taxonomy" id="1329800"/>
    <lineage>
        <taxon>Bacteria</taxon>
        <taxon>Pseudomonadati</taxon>
        <taxon>Pseudomonadota</taxon>
        <taxon>Gammaproteobacteria</taxon>
        <taxon>Arenicellales</taxon>
        <taxon>Arenicellaceae</taxon>
        <taxon>Arenicella</taxon>
    </lineage>
</organism>
<dbReference type="Gene3D" id="3.40.50.150">
    <property type="entry name" value="Vaccinia Virus protein VP39"/>
    <property type="match status" value="1"/>
</dbReference>
<dbReference type="Pfam" id="PF08241">
    <property type="entry name" value="Methyltransf_11"/>
    <property type="match status" value="1"/>
</dbReference>
<keyword evidence="3" id="KW-1185">Reference proteome</keyword>
<name>A0A918RGQ0_9GAMM</name>
<sequence length="246" mass="27868">MTTVQHNEQSINNWRHSDYASHYFAIEQPFLKAGLKQAVGPKALQIGTQIDQHLIDELDLPYIVRTTQYAQQSADLISDPAFLPFAPNSFAMVILPHVLERHTIPHQVLREAHRVLMSEGHIVITGFNPTSLLGVQRFLRPKAVMQGRYYTVKRVTDWLQLLGFEVVASSMFQYAPLSRRASVVRSLRFMESVGDRWLPMFGGGYMITAKKRDAGMNLVGRLRFRSPKPKLVSAVRASAPRSSKHS</sequence>
<evidence type="ECO:0000313" key="3">
    <source>
        <dbReference type="Proteomes" id="UP000614811"/>
    </source>
</evidence>
<protein>
    <recommendedName>
        <fullName evidence="1">Methyltransferase type 11 domain-containing protein</fullName>
    </recommendedName>
</protein>
<gene>
    <name evidence="2" type="ORF">GCM10008090_03370</name>
</gene>
<dbReference type="Proteomes" id="UP000614811">
    <property type="component" value="Unassembled WGS sequence"/>
</dbReference>
<dbReference type="GO" id="GO:0008757">
    <property type="term" value="F:S-adenosylmethionine-dependent methyltransferase activity"/>
    <property type="evidence" value="ECO:0007669"/>
    <property type="project" value="InterPro"/>
</dbReference>
<accession>A0A918RGQ0</accession>
<dbReference type="SUPFAM" id="SSF53335">
    <property type="entry name" value="S-adenosyl-L-methionine-dependent methyltransferases"/>
    <property type="match status" value="1"/>
</dbReference>
<proteinExistence type="predicted"/>
<feature type="domain" description="Methyltransferase type 11" evidence="1">
    <location>
        <begin position="77"/>
        <end position="124"/>
    </location>
</feature>
<dbReference type="InterPro" id="IPR013216">
    <property type="entry name" value="Methyltransf_11"/>
</dbReference>